<evidence type="ECO:0000256" key="13">
    <source>
        <dbReference type="SAM" id="SignalP"/>
    </source>
</evidence>
<evidence type="ECO:0000256" key="2">
    <source>
        <dbReference type="ARBA" id="ARBA00022448"/>
    </source>
</evidence>
<sequence>MKKLILSASLILLAAGPLFAQDDEKEIVITATRTHSGRTGGVSSSVLNNKELTATSQVQVEEVLKMIPGVEISSNGGPGGQTSIYLRGADAKNTLVLVDGIMVNDPTHSNRGANLADLTLENIERIEVIKGPQSVLYGSNAASGVVNIITKKGKKPESYAGAEAGSYGTTRVFAGTAGKEDRLDYSAAVSSLKTDGFSTADNRNSKIPQDGNTSEKDGWTNRTLSLSLGYQLGEASEVRLNVRDVVSDVKLDGTGSGYIGDQFAGYPPLPQPNGDKKQHQGNRETLAGLTVKNRLGDLDSLLGVKSNQTSHQLYDETNSKTNDFAGTSQEFSWQGGLELGTQELTLGLAQSSEALQQNSYSAGVGTLDVDKKASTQSLWLQDQVFGFDEALELILGVRNDNHDRFGSKSTYRVAPAWKFADLGLKLKASQGTGFRSPSLYELFGTYTVFGSTQTIGNQDLKPESSTGWDLGAEKQLGDWSLSVTQFQMDFTDRIEYVYNTTTYAGAYANQTGKTTTSGTEVELTGKPRADLTLKALANLTKTKDPNGDPLVRRPEQSYKGSGDWQAGEGLGLYLEAQYVGKRTDIPSAQDKDGNAVAYLDAYNLANLAVNCKLTATLEAYGRIDNLTDTYYEEAWSYATPGRSYLVGLKAKF</sequence>
<protein>
    <recommendedName>
        <fullName evidence="18">TonB-dependent receptor</fullName>
    </recommendedName>
</protein>
<dbReference type="GO" id="GO:0009279">
    <property type="term" value="C:cell outer membrane"/>
    <property type="evidence" value="ECO:0007669"/>
    <property type="project" value="UniProtKB-SubCell"/>
</dbReference>
<evidence type="ECO:0000259" key="14">
    <source>
        <dbReference type="Pfam" id="PF00593"/>
    </source>
</evidence>
<evidence type="ECO:0008006" key="18">
    <source>
        <dbReference type="Google" id="ProtNLM"/>
    </source>
</evidence>
<dbReference type="GO" id="GO:0006811">
    <property type="term" value="P:monoatomic ion transport"/>
    <property type="evidence" value="ECO:0007669"/>
    <property type="project" value="UniProtKB-KW"/>
</dbReference>
<dbReference type="InterPro" id="IPR037066">
    <property type="entry name" value="Plug_dom_sf"/>
</dbReference>
<evidence type="ECO:0000256" key="1">
    <source>
        <dbReference type="ARBA" id="ARBA00004571"/>
    </source>
</evidence>
<keyword evidence="6" id="KW-0406">Ion transport</keyword>
<feature type="chain" id="PRO_5009524950" description="TonB-dependent receptor" evidence="13">
    <location>
        <begin position="21"/>
        <end position="652"/>
    </location>
</feature>
<evidence type="ECO:0000259" key="15">
    <source>
        <dbReference type="Pfam" id="PF07715"/>
    </source>
</evidence>
<feature type="domain" description="TonB-dependent receptor plug" evidence="15">
    <location>
        <begin position="42"/>
        <end position="145"/>
    </location>
</feature>
<dbReference type="Pfam" id="PF00593">
    <property type="entry name" value="TonB_dep_Rec_b-barrel"/>
    <property type="match status" value="1"/>
</dbReference>
<evidence type="ECO:0000256" key="6">
    <source>
        <dbReference type="ARBA" id="ARBA00023065"/>
    </source>
</evidence>
<evidence type="ECO:0000256" key="11">
    <source>
        <dbReference type="RuleBase" id="RU003357"/>
    </source>
</evidence>
<comment type="subcellular location">
    <subcellularLocation>
        <location evidence="1 10">Cell outer membrane</location>
        <topology evidence="1 10">Multi-pass membrane protein</topology>
    </subcellularLocation>
</comment>
<comment type="similarity">
    <text evidence="10 11">Belongs to the TonB-dependent receptor family.</text>
</comment>
<feature type="signal peptide" evidence="13">
    <location>
        <begin position="1"/>
        <end position="20"/>
    </location>
</feature>
<dbReference type="SUPFAM" id="SSF56935">
    <property type="entry name" value="Porins"/>
    <property type="match status" value="1"/>
</dbReference>
<evidence type="ECO:0000256" key="7">
    <source>
        <dbReference type="ARBA" id="ARBA00023077"/>
    </source>
</evidence>
<evidence type="ECO:0000256" key="4">
    <source>
        <dbReference type="ARBA" id="ARBA00022692"/>
    </source>
</evidence>
<evidence type="ECO:0000256" key="12">
    <source>
        <dbReference type="SAM" id="MobiDB-lite"/>
    </source>
</evidence>
<dbReference type="PANTHER" id="PTHR30069:SF53">
    <property type="entry name" value="COLICIN I RECEPTOR-RELATED"/>
    <property type="match status" value="1"/>
</dbReference>
<proteinExistence type="inferred from homology"/>
<gene>
    <name evidence="16" type="ORF">A2557_08440</name>
</gene>
<keyword evidence="5 13" id="KW-0732">Signal</keyword>
<feature type="region of interest" description="Disordered" evidence="12">
    <location>
        <begin position="543"/>
        <end position="562"/>
    </location>
</feature>
<evidence type="ECO:0000256" key="10">
    <source>
        <dbReference type="PROSITE-ProRule" id="PRU01360"/>
    </source>
</evidence>
<dbReference type="GO" id="GO:0015889">
    <property type="term" value="P:cobalamin transport"/>
    <property type="evidence" value="ECO:0007669"/>
    <property type="project" value="TreeGrafter"/>
</dbReference>
<dbReference type="Gene3D" id="2.40.170.20">
    <property type="entry name" value="TonB-dependent receptor, beta-barrel domain"/>
    <property type="match status" value="1"/>
</dbReference>
<keyword evidence="7 11" id="KW-0798">TonB box</keyword>
<evidence type="ECO:0000313" key="16">
    <source>
        <dbReference type="EMBL" id="OGH04990.1"/>
    </source>
</evidence>
<name>A0A1F6H3U2_9PROT</name>
<keyword evidence="2 10" id="KW-0813">Transport</keyword>
<evidence type="ECO:0000313" key="17">
    <source>
        <dbReference type="Proteomes" id="UP000177583"/>
    </source>
</evidence>
<evidence type="ECO:0000256" key="3">
    <source>
        <dbReference type="ARBA" id="ARBA00022452"/>
    </source>
</evidence>
<dbReference type="InterPro" id="IPR036942">
    <property type="entry name" value="Beta-barrel_TonB_sf"/>
</dbReference>
<comment type="caution">
    <text evidence="16">The sequence shown here is derived from an EMBL/GenBank/DDBJ whole genome shotgun (WGS) entry which is preliminary data.</text>
</comment>
<organism evidence="16 17">
    <name type="scientific">Candidatus Lambdaproteobacteria bacterium RIFOXYD2_FULL_56_26</name>
    <dbReference type="NCBI Taxonomy" id="1817773"/>
    <lineage>
        <taxon>Bacteria</taxon>
        <taxon>Pseudomonadati</taxon>
        <taxon>Pseudomonadota</taxon>
        <taxon>Candidatus Lambdaproteobacteria</taxon>
    </lineage>
</organism>
<keyword evidence="8 10" id="KW-0472">Membrane</keyword>
<feature type="compositionally biased region" description="Basic and acidic residues" evidence="12">
    <location>
        <begin position="543"/>
        <end position="556"/>
    </location>
</feature>
<feature type="compositionally biased region" description="Polar residues" evidence="12">
    <location>
        <begin position="197"/>
        <end position="212"/>
    </location>
</feature>
<dbReference type="Proteomes" id="UP000177583">
    <property type="component" value="Unassembled WGS sequence"/>
</dbReference>
<accession>A0A1F6H3U2</accession>
<dbReference type="InterPro" id="IPR000531">
    <property type="entry name" value="Beta-barrel_TonB"/>
</dbReference>
<dbReference type="CDD" id="cd01347">
    <property type="entry name" value="ligand_gated_channel"/>
    <property type="match status" value="1"/>
</dbReference>
<evidence type="ECO:0000256" key="5">
    <source>
        <dbReference type="ARBA" id="ARBA00022729"/>
    </source>
</evidence>
<keyword evidence="4 10" id="KW-0812">Transmembrane</keyword>
<dbReference type="Pfam" id="PF07715">
    <property type="entry name" value="Plug"/>
    <property type="match status" value="1"/>
</dbReference>
<keyword evidence="9 10" id="KW-0998">Cell outer membrane</keyword>
<feature type="domain" description="TonB-dependent receptor-like beta-barrel" evidence="14">
    <location>
        <begin position="183"/>
        <end position="626"/>
    </location>
</feature>
<dbReference type="Gene3D" id="2.170.130.10">
    <property type="entry name" value="TonB-dependent receptor, plug domain"/>
    <property type="match status" value="1"/>
</dbReference>
<dbReference type="InterPro" id="IPR012910">
    <property type="entry name" value="Plug_dom"/>
</dbReference>
<reference evidence="16 17" key="1">
    <citation type="journal article" date="2016" name="Nat. Commun.">
        <title>Thousands of microbial genomes shed light on interconnected biogeochemical processes in an aquifer system.</title>
        <authorList>
            <person name="Anantharaman K."/>
            <person name="Brown C.T."/>
            <person name="Hug L.A."/>
            <person name="Sharon I."/>
            <person name="Castelle C.J."/>
            <person name="Probst A.J."/>
            <person name="Thomas B.C."/>
            <person name="Singh A."/>
            <person name="Wilkins M.J."/>
            <person name="Karaoz U."/>
            <person name="Brodie E.L."/>
            <person name="Williams K.H."/>
            <person name="Hubbard S.S."/>
            <person name="Banfield J.F."/>
        </authorList>
    </citation>
    <scope>NUCLEOTIDE SEQUENCE [LARGE SCALE GENOMIC DNA]</scope>
</reference>
<evidence type="ECO:0000256" key="8">
    <source>
        <dbReference type="ARBA" id="ARBA00023136"/>
    </source>
</evidence>
<feature type="region of interest" description="Disordered" evidence="12">
    <location>
        <begin position="197"/>
        <end position="219"/>
    </location>
</feature>
<keyword evidence="3 10" id="KW-1134">Transmembrane beta strand</keyword>
<evidence type="ECO:0000256" key="9">
    <source>
        <dbReference type="ARBA" id="ARBA00023237"/>
    </source>
</evidence>
<dbReference type="PROSITE" id="PS52016">
    <property type="entry name" value="TONB_DEPENDENT_REC_3"/>
    <property type="match status" value="1"/>
</dbReference>
<dbReference type="PANTHER" id="PTHR30069">
    <property type="entry name" value="TONB-DEPENDENT OUTER MEMBRANE RECEPTOR"/>
    <property type="match status" value="1"/>
</dbReference>
<dbReference type="AlphaFoldDB" id="A0A1F6H3U2"/>
<dbReference type="EMBL" id="MFNF01000001">
    <property type="protein sequence ID" value="OGH04990.1"/>
    <property type="molecule type" value="Genomic_DNA"/>
</dbReference>
<dbReference type="InterPro" id="IPR039426">
    <property type="entry name" value="TonB-dep_rcpt-like"/>
</dbReference>